<dbReference type="GO" id="GO:0007204">
    <property type="term" value="P:positive regulation of cytosolic calcium ion concentration"/>
    <property type="evidence" value="ECO:0007669"/>
    <property type="project" value="TreeGrafter"/>
</dbReference>
<evidence type="ECO:0000313" key="13">
    <source>
        <dbReference type="Ensembl" id="ENSECRP00000005840.1"/>
    </source>
</evidence>
<keyword evidence="9 10" id="KW-0807">Transducer</keyword>
<dbReference type="AlphaFoldDB" id="A0A8C4RRZ1"/>
<evidence type="ECO:0000256" key="7">
    <source>
        <dbReference type="ARBA" id="ARBA00023157"/>
    </source>
</evidence>
<comment type="subcellular location">
    <subcellularLocation>
        <location evidence="1">Cell membrane</location>
        <topology evidence="1">Multi-pass membrane protein</topology>
    </subcellularLocation>
</comment>
<feature type="transmembrane region" description="Helical" evidence="11">
    <location>
        <begin position="144"/>
        <end position="166"/>
    </location>
</feature>
<dbReference type="InterPro" id="IPR017452">
    <property type="entry name" value="GPCR_Rhodpsn_7TM"/>
</dbReference>
<dbReference type="PRINTS" id="PR00237">
    <property type="entry name" value="GPCRRHODOPSN"/>
</dbReference>
<evidence type="ECO:0000313" key="14">
    <source>
        <dbReference type="Proteomes" id="UP000694620"/>
    </source>
</evidence>
<dbReference type="SMART" id="SM01381">
    <property type="entry name" value="7TM_GPCR_Srsx"/>
    <property type="match status" value="1"/>
</dbReference>
<reference evidence="13" key="3">
    <citation type="submission" date="2025-09" db="UniProtKB">
        <authorList>
            <consortium name="Ensembl"/>
        </authorList>
    </citation>
    <scope>IDENTIFICATION</scope>
</reference>
<sequence>MEGSRKSTTPPSYDGIEEVCQKKNAQDFGLFITVLIFSVIIVLSLMGNLLVVWILLRYEELKTVTNIFILNLAISDLLFTFSLPFISLYQSQGWTLGNSMCKIVNGIFYIGFYSGIILMTIMSINRYVAVVHPLADLRSRKGCYGTWASMIIWLVSILASTPSIIFTSELQGDYLQDKSHCDYYNPSWKIVGTYQQNAFFLITLTVIVYCYMRILLRLLQSKTQKRYRTVKLIFTVVAIFFIGWAPFNIVIFLQNLIFHEVEYFLDCAVDTNLNYAFYVCRIFAFSHCCLNPIFFAFVGIKFKNHLKKVLEFFFCDSAQDQI</sequence>
<evidence type="ECO:0000256" key="11">
    <source>
        <dbReference type="SAM" id="Phobius"/>
    </source>
</evidence>
<evidence type="ECO:0000256" key="6">
    <source>
        <dbReference type="ARBA" id="ARBA00023136"/>
    </source>
</evidence>
<reference evidence="13" key="1">
    <citation type="submission" date="2021-06" db="EMBL/GenBank/DDBJ databases">
        <authorList>
            <consortium name="Wellcome Sanger Institute Data Sharing"/>
        </authorList>
    </citation>
    <scope>NUCLEOTIDE SEQUENCE [LARGE SCALE GENOMIC DNA]</scope>
</reference>
<feature type="transmembrane region" description="Helical" evidence="11">
    <location>
        <begin position="194"/>
        <end position="212"/>
    </location>
</feature>
<evidence type="ECO:0000259" key="12">
    <source>
        <dbReference type="PROSITE" id="PS50262"/>
    </source>
</evidence>
<keyword evidence="3 10" id="KW-0812">Transmembrane</keyword>
<dbReference type="GO" id="GO:0019957">
    <property type="term" value="F:C-C chemokine binding"/>
    <property type="evidence" value="ECO:0007669"/>
    <property type="project" value="TreeGrafter"/>
</dbReference>
<protein>
    <recommendedName>
        <fullName evidence="12">G-protein coupled receptors family 1 profile domain-containing protein</fullName>
    </recommendedName>
</protein>
<dbReference type="FunFam" id="1.20.1070.10:FF:000130">
    <property type="entry name" value="Chemokine (C-C motif) receptor 2"/>
    <property type="match status" value="1"/>
</dbReference>
<dbReference type="PROSITE" id="PS50262">
    <property type="entry name" value="G_PROTEIN_RECEP_F1_2"/>
    <property type="match status" value="1"/>
</dbReference>
<feature type="transmembrane region" description="Helical" evidence="11">
    <location>
        <begin position="68"/>
        <end position="86"/>
    </location>
</feature>
<keyword evidence="7" id="KW-1015">Disulfide bond</keyword>
<dbReference type="PANTHER" id="PTHR10489:SF730">
    <property type="entry name" value="CHEMOKINE XC RECEPTOR 1"/>
    <property type="match status" value="1"/>
</dbReference>
<evidence type="ECO:0000256" key="1">
    <source>
        <dbReference type="ARBA" id="ARBA00004651"/>
    </source>
</evidence>
<organism evidence="13 14">
    <name type="scientific">Erpetoichthys calabaricus</name>
    <name type="common">Rope fish</name>
    <name type="synonym">Calamoichthys calabaricus</name>
    <dbReference type="NCBI Taxonomy" id="27687"/>
    <lineage>
        <taxon>Eukaryota</taxon>
        <taxon>Metazoa</taxon>
        <taxon>Chordata</taxon>
        <taxon>Craniata</taxon>
        <taxon>Vertebrata</taxon>
        <taxon>Euteleostomi</taxon>
        <taxon>Actinopterygii</taxon>
        <taxon>Polypteriformes</taxon>
        <taxon>Polypteridae</taxon>
        <taxon>Erpetoichthys</taxon>
    </lineage>
</organism>
<name>A0A8C4RRZ1_ERPCA</name>
<keyword evidence="5 10" id="KW-0297">G-protein coupled receptor</keyword>
<reference evidence="13" key="2">
    <citation type="submission" date="2025-08" db="UniProtKB">
        <authorList>
            <consortium name="Ensembl"/>
        </authorList>
    </citation>
    <scope>IDENTIFICATION</scope>
</reference>
<accession>A0A8C4RRZ1</accession>
<dbReference type="InterPro" id="IPR000276">
    <property type="entry name" value="GPCR_Rhodpsn"/>
</dbReference>
<keyword evidence="8 10" id="KW-0675">Receptor</keyword>
<dbReference type="GO" id="GO:0009897">
    <property type="term" value="C:external side of plasma membrane"/>
    <property type="evidence" value="ECO:0007669"/>
    <property type="project" value="TreeGrafter"/>
</dbReference>
<dbReference type="SUPFAM" id="SSF81321">
    <property type="entry name" value="Family A G protein-coupled receptor-like"/>
    <property type="match status" value="1"/>
</dbReference>
<dbReference type="GO" id="GO:0060326">
    <property type="term" value="P:cell chemotaxis"/>
    <property type="evidence" value="ECO:0007669"/>
    <property type="project" value="TreeGrafter"/>
</dbReference>
<comment type="similarity">
    <text evidence="10">Belongs to the G-protein coupled receptor 1 family.</text>
</comment>
<dbReference type="Pfam" id="PF00001">
    <property type="entry name" value="7tm_1"/>
    <property type="match status" value="1"/>
</dbReference>
<evidence type="ECO:0000256" key="2">
    <source>
        <dbReference type="ARBA" id="ARBA00022475"/>
    </source>
</evidence>
<dbReference type="InterPro" id="IPR000355">
    <property type="entry name" value="Chemokine_rcpt"/>
</dbReference>
<dbReference type="GO" id="GO:0016493">
    <property type="term" value="F:C-C chemokine receptor activity"/>
    <property type="evidence" value="ECO:0007669"/>
    <property type="project" value="TreeGrafter"/>
</dbReference>
<evidence type="ECO:0000256" key="9">
    <source>
        <dbReference type="ARBA" id="ARBA00023224"/>
    </source>
</evidence>
<evidence type="ECO:0000256" key="5">
    <source>
        <dbReference type="ARBA" id="ARBA00023040"/>
    </source>
</evidence>
<dbReference type="Proteomes" id="UP000694620">
    <property type="component" value="Chromosome 6"/>
</dbReference>
<keyword evidence="14" id="KW-1185">Reference proteome</keyword>
<evidence type="ECO:0000256" key="10">
    <source>
        <dbReference type="RuleBase" id="RU000688"/>
    </source>
</evidence>
<feature type="transmembrane region" description="Helical" evidence="11">
    <location>
        <begin position="106"/>
        <end position="124"/>
    </location>
</feature>
<keyword evidence="2" id="KW-1003">Cell membrane</keyword>
<feature type="transmembrane region" description="Helical" evidence="11">
    <location>
        <begin position="28"/>
        <end position="56"/>
    </location>
</feature>
<dbReference type="GO" id="GO:0019722">
    <property type="term" value="P:calcium-mediated signaling"/>
    <property type="evidence" value="ECO:0007669"/>
    <property type="project" value="TreeGrafter"/>
</dbReference>
<feature type="transmembrane region" description="Helical" evidence="11">
    <location>
        <begin position="275"/>
        <end position="298"/>
    </location>
</feature>
<feature type="transmembrane region" description="Helical" evidence="11">
    <location>
        <begin position="232"/>
        <end position="255"/>
    </location>
</feature>
<feature type="domain" description="G-protein coupled receptors family 1 profile" evidence="12">
    <location>
        <begin position="47"/>
        <end position="295"/>
    </location>
</feature>
<dbReference type="Gene3D" id="1.20.1070.10">
    <property type="entry name" value="Rhodopsin 7-helix transmembrane proteins"/>
    <property type="match status" value="1"/>
</dbReference>
<dbReference type="PANTHER" id="PTHR10489">
    <property type="entry name" value="CELL ADHESION MOLECULE"/>
    <property type="match status" value="1"/>
</dbReference>
<evidence type="ECO:0000256" key="3">
    <source>
        <dbReference type="ARBA" id="ARBA00022692"/>
    </source>
</evidence>
<keyword evidence="4 11" id="KW-1133">Transmembrane helix</keyword>
<proteinExistence type="inferred from homology"/>
<dbReference type="InterPro" id="IPR050119">
    <property type="entry name" value="CCR1-9-like"/>
</dbReference>
<dbReference type="GeneTree" id="ENSGT01110000267168"/>
<dbReference type="GO" id="GO:0006955">
    <property type="term" value="P:immune response"/>
    <property type="evidence" value="ECO:0007669"/>
    <property type="project" value="TreeGrafter"/>
</dbReference>
<dbReference type="PRINTS" id="PR00657">
    <property type="entry name" value="CCCHEMOKINER"/>
</dbReference>
<keyword evidence="6 11" id="KW-0472">Membrane</keyword>
<evidence type="ECO:0000256" key="4">
    <source>
        <dbReference type="ARBA" id="ARBA00022989"/>
    </source>
</evidence>
<evidence type="ECO:0000256" key="8">
    <source>
        <dbReference type="ARBA" id="ARBA00023170"/>
    </source>
</evidence>
<dbReference type="PROSITE" id="PS00237">
    <property type="entry name" value="G_PROTEIN_RECEP_F1_1"/>
    <property type="match status" value="1"/>
</dbReference>
<dbReference type="Ensembl" id="ENSECRT00000005938.1">
    <property type="protein sequence ID" value="ENSECRP00000005840.1"/>
    <property type="gene ID" value="ENSECRG00000003912.1"/>
</dbReference>